<dbReference type="AlphaFoldDB" id="A0AAW5ESD6"/>
<gene>
    <name evidence="1" type="ORF">K1W68_09495</name>
</gene>
<evidence type="ECO:0000313" key="1">
    <source>
        <dbReference type="EMBL" id="MCJ8354215.1"/>
    </source>
</evidence>
<sequence length="94" mass="10853">MMASLDETYEQMTSFNRALEGFSDVLAASLVDLTSFHNEAMAAWDVDQSSQRYNASWEELSEALRLWSEQDAPVYREFIADKLMILQEYMEAGR</sequence>
<dbReference type="RefSeq" id="WP_003621831.1">
    <property type="nucleotide sequence ID" value="NZ_BJNN01000188.1"/>
</dbReference>
<name>A0AAW5ESD6_NOVHA</name>
<evidence type="ECO:0000313" key="2">
    <source>
        <dbReference type="Proteomes" id="UP001202887"/>
    </source>
</evidence>
<dbReference type="Proteomes" id="UP001202887">
    <property type="component" value="Unassembled WGS sequence"/>
</dbReference>
<comment type="caution">
    <text evidence="1">The sequence shown here is derived from an EMBL/GenBank/DDBJ whole genome shotgun (WGS) entry which is preliminary data.</text>
</comment>
<reference evidence="1" key="2">
    <citation type="submission" date="2022-03" db="EMBL/GenBank/DDBJ databases">
        <authorList>
            <person name="Ryngajllo M."/>
            <person name="Jacek P."/>
            <person name="Kubiak K."/>
        </authorList>
    </citation>
    <scope>NUCLEOTIDE SEQUENCE</scope>
    <source>
        <strain evidence="1">SI1</strain>
    </source>
</reference>
<protein>
    <submittedName>
        <fullName evidence="1">Uncharacterized protein</fullName>
    </submittedName>
</protein>
<proteinExistence type="predicted"/>
<reference evidence="1" key="1">
    <citation type="journal article" date="2021" name="Polymers (Basel)">
        <title>Highly Stretchable Bacterial Cellulose Produced by Komagataeibacter hansenii SI1.</title>
        <authorList>
            <person name="Cielecka I."/>
            <person name="Ryngajllo M."/>
            <person name="Maniukiewicz W."/>
            <person name="Bielecki S."/>
        </authorList>
    </citation>
    <scope>NUCLEOTIDE SEQUENCE</scope>
    <source>
        <strain evidence="1">SI1</strain>
    </source>
</reference>
<accession>A0AAW5ESD6</accession>
<dbReference type="EMBL" id="JAIBCX010000021">
    <property type="protein sequence ID" value="MCJ8354215.1"/>
    <property type="molecule type" value="Genomic_DNA"/>
</dbReference>
<organism evidence="1 2">
    <name type="scientific">Novacetimonas hansenii</name>
    <name type="common">Komagataeibacter hansenii</name>
    <dbReference type="NCBI Taxonomy" id="436"/>
    <lineage>
        <taxon>Bacteria</taxon>
        <taxon>Pseudomonadati</taxon>
        <taxon>Pseudomonadota</taxon>
        <taxon>Alphaproteobacteria</taxon>
        <taxon>Acetobacterales</taxon>
        <taxon>Acetobacteraceae</taxon>
        <taxon>Novacetimonas</taxon>
    </lineage>
</organism>
<dbReference type="GeneID" id="61366434"/>